<accession>A0A371CGW6</accession>
<name>A0A371CGW6_9APHY</name>
<dbReference type="Proteomes" id="UP000256964">
    <property type="component" value="Unassembled WGS sequence"/>
</dbReference>
<dbReference type="AlphaFoldDB" id="A0A371CGW6"/>
<dbReference type="OrthoDB" id="185175at2759"/>
<dbReference type="EMBL" id="KZ857774">
    <property type="protein sequence ID" value="RDX39529.1"/>
    <property type="molecule type" value="Genomic_DNA"/>
</dbReference>
<protein>
    <submittedName>
        <fullName evidence="1">Uncharacterized protein</fullName>
    </submittedName>
</protein>
<feature type="non-terminal residue" evidence="1">
    <location>
        <position position="1"/>
    </location>
</feature>
<gene>
    <name evidence="1" type="ORF">OH76DRAFT_1327868</name>
</gene>
<organism evidence="1 2">
    <name type="scientific">Lentinus brumalis</name>
    <dbReference type="NCBI Taxonomy" id="2498619"/>
    <lineage>
        <taxon>Eukaryota</taxon>
        <taxon>Fungi</taxon>
        <taxon>Dikarya</taxon>
        <taxon>Basidiomycota</taxon>
        <taxon>Agaricomycotina</taxon>
        <taxon>Agaricomycetes</taxon>
        <taxon>Polyporales</taxon>
        <taxon>Polyporaceae</taxon>
        <taxon>Lentinus</taxon>
    </lineage>
</organism>
<keyword evidence="2" id="KW-1185">Reference proteome</keyword>
<evidence type="ECO:0000313" key="1">
    <source>
        <dbReference type="EMBL" id="RDX39529.1"/>
    </source>
</evidence>
<proteinExistence type="predicted"/>
<evidence type="ECO:0000313" key="2">
    <source>
        <dbReference type="Proteomes" id="UP000256964"/>
    </source>
</evidence>
<reference evidence="1 2" key="1">
    <citation type="journal article" date="2018" name="Biotechnol. Biofuels">
        <title>Integrative visual omics of the white-rot fungus Polyporus brumalis exposes the biotechnological potential of its oxidative enzymes for delignifying raw plant biomass.</title>
        <authorList>
            <person name="Miyauchi S."/>
            <person name="Rancon A."/>
            <person name="Drula E."/>
            <person name="Hage H."/>
            <person name="Chaduli D."/>
            <person name="Favel A."/>
            <person name="Grisel S."/>
            <person name="Henrissat B."/>
            <person name="Herpoel-Gimbert I."/>
            <person name="Ruiz-Duenas F.J."/>
            <person name="Chevret D."/>
            <person name="Hainaut M."/>
            <person name="Lin J."/>
            <person name="Wang M."/>
            <person name="Pangilinan J."/>
            <person name="Lipzen A."/>
            <person name="Lesage-Meessen L."/>
            <person name="Navarro D."/>
            <person name="Riley R."/>
            <person name="Grigoriev I.V."/>
            <person name="Zhou S."/>
            <person name="Raouche S."/>
            <person name="Rosso M.N."/>
        </authorList>
    </citation>
    <scope>NUCLEOTIDE SEQUENCE [LARGE SCALE GENOMIC DNA]</scope>
    <source>
        <strain evidence="1 2">BRFM 1820</strain>
    </source>
</reference>
<feature type="non-terminal residue" evidence="1">
    <location>
        <position position="74"/>
    </location>
</feature>
<sequence length="74" mass="8453">LTVDGLLAVHEGTPNPMLAALESAVSERNNLSSQNTQLWKLVEKQRSGYNHIMKELERLRGERDLYRSRLHHSG</sequence>
<dbReference type="STRING" id="139420.A0A371CGW6"/>